<dbReference type="InterPro" id="IPR005810">
    <property type="entry name" value="CoA_lig_alpha"/>
</dbReference>
<evidence type="ECO:0000256" key="5">
    <source>
        <dbReference type="ARBA" id="ARBA00061754"/>
    </source>
</evidence>
<keyword evidence="4 6" id="KW-0547">Nucleotide-binding</keyword>
<dbReference type="InterPro" id="IPR016102">
    <property type="entry name" value="Succinyl-CoA_synth-like"/>
</dbReference>
<evidence type="ECO:0000256" key="1">
    <source>
        <dbReference type="ARBA" id="ARBA00005064"/>
    </source>
</evidence>
<sequence length="334" mass="34674">MLSTLISRGAAAAAAVPLSSAASRAFSSTARVWVDKNTKVICQGLTGKQGTFHTAQAIEYGTKMVGGVNPKKAGTTHHVGGKDLPIFANVMEAREATGADASVIYVPPSGAASACLEAIEAEIPLVVCITEGIPQHDMVKVKAALKMAGGRTRLIGPNCPGIIKPEECKIGIMPGYIHKKGKIGVVSRSGTLTYEAVNQTTEVGLGQSTVVGIGGDPFNGTNFIDCLERFVQDPQTEGIILIGEIGGAAEEEAAEWLKEHNKNNKPVVSFIAGVTAPPGRRMGHAGAIISGGKGTAATKIAALEGCGASVVRSPADLGVRMLEMYKQRYPDRSV</sequence>
<dbReference type="SMART" id="SM00881">
    <property type="entry name" value="CoA_binding"/>
    <property type="match status" value="1"/>
</dbReference>
<dbReference type="SUPFAM" id="SSF51735">
    <property type="entry name" value="NAD(P)-binding Rossmann-fold domains"/>
    <property type="match status" value="1"/>
</dbReference>
<protein>
    <recommendedName>
        <fullName evidence="6">Succinate--CoA ligase [ADP-forming] subunit alpha, mitochondrial</fullName>
        <ecNumber evidence="6">6.2.1.5</ecNumber>
    </recommendedName>
    <alternativeName>
        <fullName evidence="6">Succinyl-CoA synthetase subunit alpha</fullName>
        <shortName evidence="6">SCS-alpha</shortName>
    </alternativeName>
</protein>
<comment type="pathway">
    <text evidence="1 6">Carbohydrate metabolism; tricarboxylic acid cycle; succinate from succinyl-CoA (ligase route): step 1/1.</text>
</comment>
<keyword evidence="3 6" id="KW-0436">Ligase</keyword>
<feature type="binding site" evidence="6">
    <location>
        <begin position="46"/>
        <end position="49"/>
    </location>
    <ligand>
        <name>CoA</name>
        <dbReference type="ChEBI" id="CHEBI:57287"/>
    </ligand>
</feature>
<evidence type="ECO:0000256" key="3">
    <source>
        <dbReference type="ARBA" id="ARBA00022598"/>
    </source>
</evidence>
<dbReference type="PROSITE" id="PS00399">
    <property type="entry name" value="SUCCINYL_COA_LIG_2"/>
    <property type="match status" value="1"/>
</dbReference>
<comment type="function">
    <text evidence="6">Succinyl-CoA synthetase functions in the citric acid cycle (TCA), coupling the hydrolysis of succinyl-CoA to the synthesis of ATP and thus represents the only step of substrate-level phosphorylation in the TCA. The alpha subunit of the enzyme binds the substrates coenzyme A and phosphate, while succinate binding and nucleotide specificity is provided by the beta subunit.</text>
</comment>
<dbReference type="PIRSF" id="PIRSF001553">
    <property type="entry name" value="SucCS_alpha"/>
    <property type="match status" value="1"/>
</dbReference>
<dbReference type="InterPro" id="IPR017440">
    <property type="entry name" value="Cit_synth/succinyl-CoA_lig_AS"/>
</dbReference>
<dbReference type="SUPFAM" id="SSF52210">
    <property type="entry name" value="Succinyl-CoA synthetase domains"/>
    <property type="match status" value="1"/>
</dbReference>
<dbReference type="Pfam" id="PF02629">
    <property type="entry name" value="CoA_binding"/>
    <property type="match status" value="1"/>
</dbReference>
<dbReference type="GeneID" id="9057219"/>
<dbReference type="GO" id="GO:0004775">
    <property type="term" value="F:succinate-CoA ligase (ADP-forming) activity"/>
    <property type="evidence" value="ECO:0007669"/>
    <property type="project" value="UniProtKB-UniRule"/>
</dbReference>
<evidence type="ECO:0000313" key="10">
    <source>
        <dbReference type="EMBL" id="EER13257.1"/>
    </source>
</evidence>
<dbReference type="PROSITE" id="PS01216">
    <property type="entry name" value="SUCCINYL_COA_LIG_1"/>
    <property type="match status" value="1"/>
</dbReference>
<dbReference type="PANTHER" id="PTHR11117">
    <property type="entry name" value="SUCCINYL-COA LIGASE SUBUNIT ALPHA"/>
    <property type="match status" value="1"/>
</dbReference>
<organism evidence="11">
    <name type="scientific">Perkinsus marinus (strain ATCC 50983 / TXsc)</name>
    <dbReference type="NCBI Taxonomy" id="423536"/>
    <lineage>
        <taxon>Eukaryota</taxon>
        <taxon>Sar</taxon>
        <taxon>Alveolata</taxon>
        <taxon>Perkinsozoa</taxon>
        <taxon>Perkinsea</taxon>
        <taxon>Perkinsida</taxon>
        <taxon>Perkinsidae</taxon>
        <taxon>Perkinsus</taxon>
    </lineage>
</organism>
<dbReference type="GO" id="GO:0000166">
    <property type="term" value="F:nucleotide binding"/>
    <property type="evidence" value="ECO:0007669"/>
    <property type="project" value="UniProtKB-KW"/>
</dbReference>
<dbReference type="OrthoDB" id="1664372at2759"/>
<dbReference type="PANTHER" id="PTHR11117:SF2">
    <property type="entry name" value="SUCCINATE--COA LIGASE [ADP_GDP-FORMING] SUBUNIT ALPHA, MITOCHONDRIAL"/>
    <property type="match status" value="1"/>
</dbReference>
<dbReference type="Pfam" id="PF00549">
    <property type="entry name" value="Ligase_CoA"/>
    <property type="match status" value="1"/>
</dbReference>
<evidence type="ECO:0000256" key="6">
    <source>
        <dbReference type="HAMAP-Rule" id="MF_03222"/>
    </source>
</evidence>
<gene>
    <name evidence="10" type="ORF">Pmar_PMAR029694</name>
</gene>
<name>C5KQI1_PERM5</name>
<keyword evidence="6" id="KW-0496">Mitochondrion</keyword>
<dbReference type="EC" id="6.2.1.5" evidence="6"/>
<dbReference type="FunFam" id="3.40.50.720:FF:000002">
    <property type="entry name" value="Succinate--CoA ligase [ADP-forming] subunit alpha"/>
    <property type="match status" value="1"/>
</dbReference>
<dbReference type="EMBL" id="GG675406">
    <property type="protein sequence ID" value="EER13257.1"/>
    <property type="molecule type" value="Genomic_DNA"/>
</dbReference>
<feature type="binding site" evidence="6">
    <location>
        <begin position="129"/>
        <end position="131"/>
    </location>
    <ligand>
        <name>CoA</name>
        <dbReference type="ChEBI" id="CHEBI:57287"/>
    </ligand>
</feature>
<evidence type="ECO:0000256" key="2">
    <source>
        <dbReference type="ARBA" id="ARBA00022532"/>
    </source>
</evidence>
<dbReference type="HAMAP" id="MF_01988">
    <property type="entry name" value="Succ_CoA_alpha"/>
    <property type="match status" value="1"/>
</dbReference>
<accession>C5KQI1</accession>
<comment type="subunit">
    <text evidence="5">Heterodimer of an alpha and a beta subunit. Different beta subunits determine nucleotide specificity. Together with the ATP-specific beta subunit SUCLA2, forms an ADP-forming succinyl-CoA synthetase (A-SCS). Together with the GTP-specific beta subunit SUCLG2 forms a GDP-forming succinyl-CoA synthetase (G-SCS).</text>
</comment>
<reference evidence="10 11" key="1">
    <citation type="submission" date="2008-07" db="EMBL/GenBank/DDBJ databases">
        <authorList>
            <person name="El-Sayed N."/>
            <person name="Caler E."/>
            <person name="Inman J."/>
            <person name="Amedeo P."/>
            <person name="Hass B."/>
            <person name="Wortman J."/>
        </authorList>
    </citation>
    <scope>NUCLEOTIDE SEQUENCE [LARGE SCALE GENOMIC DNA]</scope>
    <source>
        <strain evidence="11">ATCC 50983 / TXsc</strain>
    </source>
</reference>
<dbReference type="GO" id="GO:0009361">
    <property type="term" value="C:succinate-CoA ligase complex (ADP-forming)"/>
    <property type="evidence" value="ECO:0007669"/>
    <property type="project" value="TreeGrafter"/>
</dbReference>
<dbReference type="AlphaFoldDB" id="C5KQI1"/>
<keyword evidence="11" id="KW-1185">Reference proteome</keyword>
<dbReference type="UniPathway" id="UPA00223">
    <property type="reaction ID" value="UER00999"/>
</dbReference>
<dbReference type="FunFam" id="3.40.50.261:FF:000005">
    <property type="entry name" value="Succinate--CoA ligase [ADP-forming] subunit alpha, mitochondrial"/>
    <property type="match status" value="1"/>
</dbReference>
<feature type="active site" description="Tele-phosphohistidine intermediate" evidence="6 7">
    <location>
        <position position="284"/>
    </location>
</feature>
<dbReference type="InterPro" id="IPR005811">
    <property type="entry name" value="SUCC_ACL_C"/>
</dbReference>
<dbReference type="NCBIfam" id="NF004230">
    <property type="entry name" value="PRK05678.1"/>
    <property type="match status" value="1"/>
</dbReference>
<dbReference type="InterPro" id="IPR036291">
    <property type="entry name" value="NAD(P)-bd_dom_sf"/>
</dbReference>
<comment type="similarity">
    <text evidence="6 8">Belongs to the succinate/malate CoA ligase alpha subunit family.</text>
</comment>
<dbReference type="FunCoup" id="C5KQI1">
    <property type="interactions" value="656"/>
</dbReference>
<comment type="catalytic activity">
    <reaction evidence="6">
        <text>succinate + ATP + CoA = succinyl-CoA + ADP + phosphate</text>
        <dbReference type="Rhea" id="RHEA:17661"/>
        <dbReference type="ChEBI" id="CHEBI:30031"/>
        <dbReference type="ChEBI" id="CHEBI:30616"/>
        <dbReference type="ChEBI" id="CHEBI:43474"/>
        <dbReference type="ChEBI" id="CHEBI:57287"/>
        <dbReference type="ChEBI" id="CHEBI:57292"/>
        <dbReference type="ChEBI" id="CHEBI:456216"/>
        <dbReference type="EC" id="6.2.1.5"/>
    </reaction>
</comment>
<dbReference type="Gene3D" id="3.40.50.261">
    <property type="entry name" value="Succinyl-CoA synthetase domains"/>
    <property type="match status" value="1"/>
</dbReference>
<dbReference type="RefSeq" id="XP_002781462.1">
    <property type="nucleotide sequence ID" value="XM_002781416.1"/>
</dbReference>
<dbReference type="PRINTS" id="PR01798">
    <property type="entry name" value="SCOASYNTHASE"/>
</dbReference>
<proteinExistence type="inferred from homology"/>
<feature type="domain" description="CoA-binding" evidence="9">
    <location>
        <begin position="33"/>
        <end position="133"/>
    </location>
</feature>
<evidence type="ECO:0000256" key="7">
    <source>
        <dbReference type="PIRSR" id="PIRSR001553-1"/>
    </source>
</evidence>
<dbReference type="InterPro" id="IPR033847">
    <property type="entry name" value="Citrt_syn/SCS-alpha_CS"/>
</dbReference>
<dbReference type="InterPro" id="IPR003781">
    <property type="entry name" value="CoA-bd"/>
</dbReference>
<dbReference type="Gene3D" id="3.40.50.720">
    <property type="entry name" value="NAD(P)-binding Rossmann-like Domain"/>
    <property type="match status" value="1"/>
</dbReference>
<evidence type="ECO:0000259" key="9">
    <source>
        <dbReference type="SMART" id="SM00881"/>
    </source>
</evidence>
<evidence type="ECO:0000256" key="8">
    <source>
        <dbReference type="RuleBase" id="RU000677"/>
    </source>
</evidence>
<dbReference type="GO" id="GO:0005739">
    <property type="term" value="C:mitochondrion"/>
    <property type="evidence" value="ECO:0007669"/>
    <property type="project" value="UniProtKB-SubCell"/>
</dbReference>
<feature type="binding site" evidence="6">
    <location>
        <position position="72"/>
    </location>
    <ligand>
        <name>CoA</name>
        <dbReference type="ChEBI" id="CHEBI:57287"/>
    </ligand>
</feature>
<dbReference type="GO" id="GO:0006099">
    <property type="term" value="P:tricarboxylic acid cycle"/>
    <property type="evidence" value="ECO:0007669"/>
    <property type="project" value="UniProtKB-UniRule"/>
</dbReference>
<evidence type="ECO:0000256" key="4">
    <source>
        <dbReference type="ARBA" id="ARBA00022741"/>
    </source>
</evidence>
<dbReference type="GO" id="GO:0004776">
    <property type="term" value="F:succinate-CoA ligase (GDP-forming) activity"/>
    <property type="evidence" value="ECO:0007669"/>
    <property type="project" value="TreeGrafter"/>
</dbReference>
<comment type="subcellular location">
    <subcellularLocation>
        <location evidence="6">Mitochondrion</location>
    </subcellularLocation>
</comment>
<feature type="binding site" evidence="6">
    <location>
        <position position="194"/>
    </location>
    <ligand>
        <name>substrate</name>
        <note>ligand shared with subunit beta</note>
    </ligand>
</feature>
<dbReference type="OMA" id="IFCEPGG"/>
<dbReference type="NCBIfam" id="TIGR01019">
    <property type="entry name" value="sucCoAalpha"/>
    <property type="match status" value="1"/>
</dbReference>
<dbReference type="Proteomes" id="UP000007800">
    <property type="component" value="Unassembled WGS sequence"/>
</dbReference>
<keyword evidence="2 6" id="KW-0816">Tricarboxylic acid cycle</keyword>
<dbReference type="InParanoid" id="C5KQI1"/>
<evidence type="ECO:0000313" key="11">
    <source>
        <dbReference type="Proteomes" id="UP000007800"/>
    </source>
</evidence>